<feature type="non-terminal residue" evidence="2">
    <location>
        <position position="1"/>
    </location>
</feature>
<comment type="caution">
    <text evidence="2">The sequence shown here is derived from an EMBL/GenBank/DDBJ whole genome shotgun (WGS) entry which is preliminary data.</text>
</comment>
<protein>
    <submittedName>
        <fullName evidence="2">Uncharacterized protein</fullName>
    </submittedName>
</protein>
<dbReference type="EMBL" id="BARW01013811">
    <property type="protein sequence ID" value="GAI83814.1"/>
    <property type="molecule type" value="Genomic_DNA"/>
</dbReference>
<dbReference type="AlphaFoldDB" id="X1TUU0"/>
<keyword evidence="1" id="KW-1133">Transmembrane helix</keyword>
<feature type="transmembrane region" description="Helical" evidence="1">
    <location>
        <begin position="6"/>
        <end position="27"/>
    </location>
</feature>
<evidence type="ECO:0000313" key="2">
    <source>
        <dbReference type="EMBL" id="GAI83814.1"/>
    </source>
</evidence>
<gene>
    <name evidence="2" type="ORF">S12H4_25020</name>
</gene>
<keyword evidence="1" id="KW-0812">Transmembrane</keyword>
<accession>X1TUU0</accession>
<sequence>GILGLIIEIIIGILIYCMFIFVLDKIFKKGNLEILKELLYSIRESK</sequence>
<proteinExistence type="predicted"/>
<reference evidence="2" key="1">
    <citation type="journal article" date="2014" name="Front. Microbiol.">
        <title>High frequency of phylogenetically diverse reductive dehalogenase-homologous genes in deep subseafloor sedimentary metagenomes.</title>
        <authorList>
            <person name="Kawai M."/>
            <person name="Futagami T."/>
            <person name="Toyoda A."/>
            <person name="Takaki Y."/>
            <person name="Nishi S."/>
            <person name="Hori S."/>
            <person name="Arai W."/>
            <person name="Tsubouchi T."/>
            <person name="Morono Y."/>
            <person name="Uchiyama I."/>
            <person name="Ito T."/>
            <person name="Fujiyama A."/>
            <person name="Inagaki F."/>
            <person name="Takami H."/>
        </authorList>
    </citation>
    <scope>NUCLEOTIDE SEQUENCE</scope>
    <source>
        <strain evidence="2">Expedition CK06-06</strain>
    </source>
</reference>
<organism evidence="2">
    <name type="scientific">marine sediment metagenome</name>
    <dbReference type="NCBI Taxonomy" id="412755"/>
    <lineage>
        <taxon>unclassified sequences</taxon>
        <taxon>metagenomes</taxon>
        <taxon>ecological metagenomes</taxon>
    </lineage>
</organism>
<keyword evidence="1" id="KW-0472">Membrane</keyword>
<evidence type="ECO:0000256" key="1">
    <source>
        <dbReference type="SAM" id="Phobius"/>
    </source>
</evidence>
<name>X1TUU0_9ZZZZ</name>